<dbReference type="PIRSF" id="PIRSF015665">
    <property type="entry name" value="CHOPT"/>
    <property type="match status" value="1"/>
</dbReference>
<comment type="caution">
    <text evidence="7">The sequence shown here is derived from an EMBL/GenBank/DDBJ whole genome shotgun (WGS) entry which is preliminary data.</text>
</comment>
<comment type="similarity">
    <text evidence="2 5">Belongs to the CDP-alcohol phosphatidyltransferase class-I family.</text>
</comment>
<reference evidence="7 8" key="1">
    <citation type="submission" date="2024-10" db="EMBL/GenBank/DDBJ databases">
        <authorList>
            <person name="Kim D."/>
        </authorList>
    </citation>
    <scope>NUCLEOTIDE SEQUENCE [LARGE SCALE GENOMIC DNA]</scope>
    <source>
        <strain evidence="7">BH-2024</strain>
    </source>
</reference>
<dbReference type="InterPro" id="IPR043130">
    <property type="entry name" value="CDP-OH_PTrfase_TM_dom"/>
</dbReference>
<keyword evidence="6" id="KW-0812">Transmembrane</keyword>
<proteinExistence type="inferred from homology"/>
<feature type="transmembrane region" description="Helical" evidence="6">
    <location>
        <begin position="192"/>
        <end position="212"/>
    </location>
</feature>
<dbReference type="EMBL" id="JBICBT010000407">
    <property type="protein sequence ID" value="KAL3114869.1"/>
    <property type="molecule type" value="Genomic_DNA"/>
</dbReference>
<evidence type="ECO:0000313" key="8">
    <source>
        <dbReference type="Proteomes" id="UP001620626"/>
    </source>
</evidence>
<evidence type="ECO:0000256" key="3">
    <source>
        <dbReference type="ARBA" id="ARBA00022679"/>
    </source>
</evidence>
<feature type="transmembrane region" description="Helical" evidence="6">
    <location>
        <begin position="224"/>
        <end position="247"/>
    </location>
</feature>
<evidence type="ECO:0000256" key="5">
    <source>
        <dbReference type="RuleBase" id="RU003750"/>
    </source>
</evidence>
<evidence type="ECO:0008006" key="9">
    <source>
        <dbReference type="Google" id="ProtNLM"/>
    </source>
</evidence>
<feature type="transmembrane region" description="Helical" evidence="6">
    <location>
        <begin position="357"/>
        <end position="374"/>
    </location>
</feature>
<feature type="transmembrane region" description="Helical" evidence="6">
    <location>
        <begin position="93"/>
        <end position="111"/>
    </location>
</feature>
<protein>
    <recommendedName>
        <fullName evidence="9">Ethanolaminephosphotransferase</fullName>
    </recommendedName>
</protein>
<dbReference type="GO" id="GO:0016740">
    <property type="term" value="F:transferase activity"/>
    <property type="evidence" value="ECO:0007669"/>
    <property type="project" value="UniProtKB-KW"/>
</dbReference>
<keyword evidence="6" id="KW-1133">Transmembrane helix</keyword>
<organism evidence="7 8">
    <name type="scientific">Heterodera trifolii</name>
    <dbReference type="NCBI Taxonomy" id="157864"/>
    <lineage>
        <taxon>Eukaryota</taxon>
        <taxon>Metazoa</taxon>
        <taxon>Ecdysozoa</taxon>
        <taxon>Nematoda</taxon>
        <taxon>Chromadorea</taxon>
        <taxon>Rhabditida</taxon>
        <taxon>Tylenchina</taxon>
        <taxon>Tylenchomorpha</taxon>
        <taxon>Tylenchoidea</taxon>
        <taxon>Heteroderidae</taxon>
        <taxon>Heteroderinae</taxon>
        <taxon>Heterodera</taxon>
    </lineage>
</organism>
<dbReference type="AlphaFoldDB" id="A0ABD2LI60"/>
<dbReference type="FunFam" id="1.20.120.1760:FF:000016">
    <property type="entry name" value="ethanolaminephosphotransferase 1"/>
    <property type="match status" value="1"/>
</dbReference>
<dbReference type="Pfam" id="PF01066">
    <property type="entry name" value="CDP-OH_P_transf"/>
    <property type="match status" value="1"/>
</dbReference>
<dbReference type="InterPro" id="IPR014472">
    <property type="entry name" value="CHOPT"/>
</dbReference>
<evidence type="ECO:0000313" key="7">
    <source>
        <dbReference type="EMBL" id="KAL3114869.1"/>
    </source>
</evidence>
<dbReference type="InterPro" id="IPR048254">
    <property type="entry name" value="CDP_ALCOHOL_P_TRANSF_CS"/>
</dbReference>
<accession>A0ABD2LI60</accession>
<dbReference type="GO" id="GO:0016020">
    <property type="term" value="C:membrane"/>
    <property type="evidence" value="ECO:0007669"/>
    <property type="project" value="UniProtKB-SubCell"/>
</dbReference>
<feature type="transmembrane region" description="Helical" evidence="6">
    <location>
        <begin position="328"/>
        <end position="350"/>
    </location>
</feature>
<feature type="transmembrane region" description="Helical" evidence="6">
    <location>
        <begin position="162"/>
        <end position="180"/>
    </location>
</feature>
<gene>
    <name evidence="7" type="ORF">niasHT_014683</name>
</gene>
<feature type="transmembrane region" description="Helical" evidence="6">
    <location>
        <begin position="52"/>
        <end position="73"/>
    </location>
</feature>
<feature type="transmembrane region" description="Helical" evidence="6">
    <location>
        <begin position="267"/>
        <end position="288"/>
    </location>
</feature>
<keyword evidence="3 5" id="KW-0808">Transferase</keyword>
<dbReference type="Proteomes" id="UP001620626">
    <property type="component" value="Unassembled WGS sequence"/>
</dbReference>
<evidence type="ECO:0000256" key="2">
    <source>
        <dbReference type="ARBA" id="ARBA00010441"/>
    </source>
</evidence>
<dbReference type="InterPro" id="IPR000462">
    <property type="entry name" value="CDP-OH_P_trans"/>
</dbReference>
<dbReference type="PROSITE" id="PS00379">
    <property type="entry name" value="CDP_ALCOHOL_P_TRANSF"/>
    <property type="match status" value="1"/>
</dbReference>
<name>A0ABD2LI60_9BILA</name>
<evidence type="ECO:0000256" key="1">
    <source>
        <dbReference type="ARBA" id="ARBA00004370"/>
    </source>
</evidence>
<keyword evidence="8" id="KW-1185">Reference proteome</keyword>
<dbReference type="Gene3D" id="1.20.120.1760">
    <property type="match status" value="1"/>
</dbReference>
<sequence>MVVSKLFGVNYLSQQQLAGFDQYKYSCIDNSPISTYISHPFWNWVVQFYPRWLAPNVLTFAGALIVMCCYGLVVCFDPGLSANSATGPAELNIPRWVWLVCGVGTFLAHLLDGTDGKQARRVGASGPTGELFDHGFDSWSTVPFTITIFSLFGRGEFSVEPLTLLAVLIAVQFVFIASHWEKYNTGVLFLSWGYDASQYGLVIFYLLAFLLGHHSFQFFLFNSVNFASLCISAFFVSCALSLITSLYNIYFAYCVEKSGKQRSFYEALVPPLLSPLVLFGAALVWAVRSPAKVLERDPHAFFWTVGVVFSNIAVHLIIAQMSNSRAPIFNALVSLYAAVVALCLSSAVSVPSLVTELCVLRAAALLFTVAHLHYGTCVIRQLCDHFNIMPFSLEYLKKRE</sequence>
<evidence type="ECO:0000256" key="4">
    <source>
        <dbReference type="ARBA" id="ARBA00023136"/>
    </source>
</evidence>
<keyword evidence="4 6" id="KW-0472">Membrane</keyword>
<dbReference type="GO" id="GO:0008610">
    <property type="term" value="P:lipid biosynthetic process"/>
    <property type="evidence" value="ECO:0007669"/>
    <property type="project" value="UniProtKB-ARBA"/>
</dbReference>
<evidence type="ECO:0000256" key="6">
    <source>
        <dbReference type="SAM" id="Phobius"/>
    </source>
</evidence>
<dbReference type="PANTHER" id="PTHR10414">
    <property type="entry name" value="ETHANOLAMINEPHOSPHOTRANSFERASE"/>
    <property type="match status" value="1"/>
</dbReference>
<comment type="subcellular location">
    <subcellularLocation>
        <location evidence="1">Membrane</location>
    </subcellularLocation>
</comment>
<dbReference type="PANTHER" id="PTHR10414:SF71">
    <property type="entry name" value="FI05338P"/>
    <property type="match status" value="1"/>
</dbReference>
<feature type="transmembrane region" description="Helical" evidence="6">
    <location>
        <begin position="300"/>
        <end position="322"/>
    </location>
</feature>